<protein>
    <recommendedName>
        <fullName evidence="7 8">Ribonuclease P protein component</fullName>
        <shortName evidence="7">RNase P protein</shortName>
        <shortName evidence="7">RNaseP protein</shortName>
        <ecNumber evidence="7 8">3.1.26.5</ecNumber>
    </recommendedName>
    <alternativeName>
        <fullName evidence="7">Protein C5</fullName>
    </alternativeName>
</protein>
<dbReference type="PROSITE" id="PS00648">
    <property type="entry name" value="RIBONUCLEASE_P"/>
    <property type="match status" value="1"/>
</dbReference>
<dbReference type="AlphaFoldDB" id="A0A1G1YCN8"/>
<gene>
    <name evidence="7" type="primary">rnpA</name>
    <name evidence="9" type="ORF">A2663_03395</name>
</gene>
<dbReference type="PANTHER" id="PTHR33992:SF1">
    <property type="entry name" value="RIBONUCLEASE P PROTEIN COMPONENT"/>
    <property type="match status" value="1"/>
</dbReference>
<keyword evidence="2 7" id="KW-0819">tRNA processing</keyword>
<dbReference type="InterPro" id="IPR000100">
    <property type="entry name" value="RNase_P"/>
</dbReference>
<dbReference type="InterPro" id="IPR020539">
    <property type="entry name" value="RNase_P_CS"/>
</dbReference>
<dbReference type="GO" id="GO:0042781">
    <property type="term" value="F:3'-tRNA processing endoribonuclease activity"/>
    <property type="evidence" value="ECO:0007669"/>
    <property type="project" value="TreeGrafter"/>
</dbReference>
<evidence type="ECO:0000256" key="1">
    <source>
        <dbReference type="ARBA" id="ARBA00002663"/>
    </source>
</evidence>
<dbReference type="GO" id="GO:0004526">
    <property type="term" value="F:ribonuclease P activity"/>
    <property type="evidence" value="ECO:0007669"/>
    <property type="project" value="UniProtKB-UniRule"/>
</dbReference>
<evidence type="ECO:0000256" key="6">
    <source>
        <dbReference type="ARBA" id="ARBA00022884"/>
    </source>
</evidence>
<comment type="function">
    <text evidence="1 7">RNaseP catalyzes the removal of the 5'-leader sequence from pre-tRNA to produce the mature 5'-terminus. It can also cleave other RNA substrates such as 4.5S RNA. The protein component plays an auxiliary but essential role in vivo by binding to the 5'-leader sequence and broadening the substrate specificity of the ribozyme.</text>
</comment>
<keyword evidence="4 7" id="KW-0255">Endonuclease</keyword>
<proteinExistence type="inferred from homology"/>
<evidence type="ECO:0000313" key="9">
    <source>
        <dbReference type="EMBL" id="OGY49480.1"/>
    </source>
</evidence>
<evidence type="ECO:0000256" key="8">
    <source>
        <dbReference type="NCBIfam" id="TIGR00188"/>
    </source>
</evidence>
<dbReference type="EMBL" id="MHIF01000004">
    <property type="protein sequence ID" value="OGY49480.1"/>
    <property type="molecule type" value="Genomic_DNA"/>
</dbReference>
<accession>A0A1G1YCN8</accession>
<evidence type="ECO:0000313" key="10">
    <source>
        <dbReference type="Proteomes" id="UP000178432"/>
    </source>
</evidence>
<dbReference type="PANTHER" id="PTHR33992">
    <property type="entry name" value="RIBONUCLEASE P PROTEIN COMPONENT"/>
    <property type="match status" value="1"/>
</dbReference>
<evidence type="ECO:0000256" key="2">
    <source>
        <dbReference type="ARBA" id="ARBA00022694"/>
    </source>
</evidence>
<dbReference type="GO" id="GO:0001682">
    <property type="term" value="P:tRNA 5'-leader removal"/>
    <property type="evidence" value="ECO:0007669"/>
    <property type="project" value="UniProtKB-UniRule"/>
</dbReference>
<dbReference type="InterPro" id="IPR014721">
    <property type="entry name" value="Ribsml_uS5_D2-typ_fold_subgr"/>
</dbReference>
<evidence type="ECO:0000256" key="7">
    <source>
        <dbReference type="HAMAP-Rule" id="MF_00227"/>
    </source>
</evidence>
<dbReference type="HAMAP" id="MF_00227">
    <property type="entry name" value="RNase_P"/>
    <property type="match status" value="1"/>
</dbReference>
<sequence length="113" mass="13264">MLPVKYRLTQDRDFKRINAGGKSVFSAYFRLRYLANKLPNSRFAVVVSTKISKKATIRNRLKRQTREILRLNREKIKDGFDLIISVQNRALGRDYEELKTDLAVLFFKGNLLK</sequence>
<dbReference type="GO" id="GO:0000049">
    <property type="term" value="F:tRNA binding"/>
    <property type="evidence" value="ECO:0007669"/>
    <property type="project" value="UniProtKB-UniRule"/>
</dbReference>
<keyword evidence="5 7" id="KW-0378">Hydrolase</keyword>
<keyword evidence="3 7" id="KW-0540">Nuclease</keyword>
<organism evidence="9 10">
    <name type="scientific">Candidatus Buchananbacteria bacterium RIFCSPHIGHO2_01_FULL_46_12</name>
    <dbReference type="NCBI Taxonomy" id="1797536"/>
    <lineage>
        <taxon>Bacteria</taxon>
        <taxon>Candidatus Buchananiibacteriota</taxon>
    </lineage>
</organism>
<comment type="catalytic activity">
    <reaction evidence="7">
        <text>Endonucleolytic cleavage of RNA, removing 5'-extranucleotides from tRNA precursor.</text>
        <dbReference type="EC" id="3.1.26.5"/>
    </reaction>
</comment>
<dbReference type="GO" id="GO:0030677">
    <property type="term" value="C:ribonuclease P complex"/>
    <property type="evidence" value="ECO:0007669"/>
    <property type="project" value="TreeGrafter"/>
</dbReference>
<evidence type="ECO:0000256" key="4">
    <source>
        <dbReference type="ARBA" id="ARBA00022759"/>
    </source>
</evidence>
<comment type="caution">
    <text evidence="9">The sequence shown here is derived from an EMBL/GenBank/DDBJ whole genome shotgun (WGS) entry which is preliminary data.</text>
</comment>
<name>A0A1G1YCN8_9BACT</name>
<dbReference type="NCBIfam" id="TIGR00188">
    <property type="entry name" value="rnpA"/>
    <property type="match status" value="1"/>
</dbReference>
<dbReference type="Gene3D" id="3.30.230.10">
    <property type="match status" value="1"/>
</dbReference>
<evidence type="ECO:0000256" key="3">
    <source>
        <dbReference type="ARBA" id="ARBA00022722"/>
    </source>
</evidence>
<dbReference type="Pfam" id="PF00825">
    <property type="entry name" value="Ribonuclease_P"/>
    <property type="match status" value="1"/>
</dbReference>
<dbReference type="SUPFAM" id="SSF54211">
    <property type="entry name" value="Ribosomal protein S5 domain 2-like"/>
    <property type="match status" value="1"/>
</dbReference>
<comment type="subunit">
    <text evidence="7">Consists of a catalytic RNA component (M1 or rnpB) and a protein subunit.</text>
</comment>
<keyword evidence="6 7" id="KW-0694">RNA-binding</keyword>
<comment type="similarity">
    <text evidence="7">Belongs to the RnpA family.</text>
</comment>
<dbReference type="InterPro" id="IPR020568">
    <property type="entry name" value="Ribosomal_Su5_D2-typ_SF"/>
</dbReference>
<evidence type="ECO:0000256" key="5">
    <source>
        <dbReference type="ARBA" id="ARBA00022801"/>
    </source>
</evidence>
<reference evidence="9 10" key="1">
    <citation type="journal article" date="2016" name="Nat. Commun.">
        <title>Thousands of microbial genomes shed light on interconnected biogeochemical processes in an aquifer system.</title>
        <authorList>
            <person name="Anantharaman K."/>
            <person name="Brown C.T."/>
            <person name="Hug L.A."/>
            <person name="Sharon I."/>
            <person name="Castelle C.J."/>
            <person name="Probst A.J."/>
            <person name="Thomas B.C."/>
            <person name="Singh A."/>
            <person name="Wilkins M.J."/>
            <person name="Karaoz U."/>
            <person name="Brodie E.L."/>
            <person name="Williams K.H."/>
            <person name="Hubbard S.S."/>
            <person name="Banfield J.F."/>
        </authorList>
    </citation>
    <scope>NUCLEOTIDE SEQUENCE [LARGE SCALE GENOMIC DNA]</scope>
</reference>
<dbReference type="Proteomes" id="UP000178432">
    <property type="component" value="Unassembled WGS sequence"/>
</dbReference>
<dbReference type="EC" id="3.1.26.5" evidence="7 8"/>